<evidence type="ECO:0000313" key="2">
    <source>
        <dbReference type="Proteomes" id="UP001166585"/>
    </source>
</evidence>
<dbReference type="EMBL" id="JAHCQH010000016">
    <property type="protein sequence ID" value="MBS9477750.1"/>
    <property type="molecule type" value="Genomic_DNA"/>
</dbReference>
<reference evidence="1" key="1">
    <citation type="submission" date="2021-05" db="EMBL/GenBank/DDBJ databases">
        <authorList>
            <person name="Sun Q."/>
            <person name="Inoue M."/>
        </authorList>
    </citation>
    <scope>NUCLEOTIDE SEQUENCE</scope>
    <source>
        <strain evidence="1">VKM B-3255</strain>
    </source>
</reference>
<gene>
    <name evidence="1" type="ORF">KIP89_11580</name>
</gene>
<evidence type="ECO:0000313" key="1">
    <source>
        <dbReference type="EMBL" id="MBS9477750.1"/>
    </source>
</evidence>
<name>A0ABS5R7W1_9HYPH</name>
<organism evidence="1 2">
    <name type="scientific">Ancylobacter radicis</name>
    <dbReference type="NCBI Taxonomy" id="2836179"/>
    <lineage>
        <taxon>Bacteria</taxon>
        <taxon>Pseudomonadati</taxon>
        <taxon>Pseudomonadota</taxon>
        <taxon>Alphaproteobacteria</taxon>
        <taxon>Hyphomicrobiales</taxon>
        <taxon>Xanthobacteraceae</taxon>
        <taxon>Ancylobacter</taxon>
    </lineage>
</organism>
<sequence length="116" mass="12884">MISLENASQIAAIVSAMADVYSIGRATFSQYLIQRENAKDYVSRGEALQKALSSYDDDEIEAIEKRIRSCKDRFIREGSGQSRKTCLCSVLTDVKDGNGGNFPFPEWGNLHEQLGC</sequence>
<dbReference type="Proteomes" id="UP001166585">
    <property type="component" value="Unassembled WGS sequence"/>
</dbReference>
<proteinExistence type="predicted"/>
<accession>A0ABS5R7W1</accession>
<comment type="caution">
    <text evidence="1">The sequence shown here is derived from an EMBL/GenBank/DDBJ whole genome shotgun (WGS) entry which is preliminary data.</text>
</comment>
<dbReference type="RefSeq" id="WP_213755592.1">
    <property type="nucleotide sequence ID" value="NZ_JAHCQH010000016.1"/>
</dbReference>
<keyword evidence="2" id="KW-1185">Reference proteome</keyword>
<protein>
    <submittedName>
        <fullName evidence="1">Uncharacterized protein</fullName>
    </submittedName>
</protein>